<dbReference type="PANTHER" id="PTHR13337">
    <property type="entry name" value="SUCCINATE DEHYDROGENASE"/>
    <property type="match status" value="1"/>
</dbReference>
<comment type="caution">
    <text evidence="13">The sequence shown here is derived from an EMBL/GenBank/DDBJ whole genome shotgun (WGS) entry which is preliminary data.</text>
</comment>
<evidence type="ECO:0000256" key="4">
    <source>
        <dbReference type="ARBA" id="ARBA00022692"/>
    </source>
</evidence>
<reference evidence="13 14" key="1">
    <citation type="journal article" date="2019" name="Sci. Rep.">
        <title>Comparative genomics of chytrid fungi reveal insights into the obligate biotrophic and pathogenic lifestyle of Synchytrium endobioticum.</title>
        <authorList>
            <person name="van de Vossenberg B.T.L.H."/>
            <person name="Warris S."/>
            <person name="Nguyen H.D.T."/>
            <person name="van Gent-Pelzer M.P.E."/>
            <person name="Joly D.L."/>
            <person name="van de Geest H.C."/>
            <person name="Bonants P.J.M."/>
            <person name="Smith D.S."/>
            <person name="Levesque C.A."/>
            <person name="van der Lee T.A.J."/>
        </authorList>
    </citation>
    <scope>NUCLEOTIDE SEQUENCE [LARGE SCALE GENOMIC DNA]</scope>
    <source>
        <strain evidence="13 14">LEV6574</strain>
    </source>
</reference>
<dbReference type="GO" id="GO:0006099">
    <property type="term" value="P:tricarboxylic acid cycle"/>
    <property type="evidence" value="ECO:0007669"/>
    <property type="project" value="TreeGrafter"/>
</dbReference>
<dbReference type="Proteomes" id="UP000320475">
    <property type="component" value="Unassembled WGS sequence"/>
</dbReference>
<sequence length="239" mass="26897">MNADGDDGADSDYGFVLHRDLESISEQFLTHLAEYLRPEQPLQNRCKLLIELRLSTKKLWRKPLRSTVSKETMVTSARFVYQLGIRTGAKFATRSHRAAFHIGRIALLQSSTVNKNVAAVEQHKSKLEGSYHWSAERALSAISVPLIGAAVIMGPTPMIDLALGVVLPLHCHIGFDSILVDYLHERKWGKFVWNFNVWALRLLTALTIYGCYQFNTNDVGLTAFVKRLWTGKVDKTAAK</sequence>
<dbReference type="OrthoDB" id="18577at2759"/>
<dbReference type="GO" id="GO:0006121">
    <property type="term" value="P:mitochondrial electron transport, succinate to ubiquinone"/>
    <property type="evidence" value="ECO:0007669"/>
    <property type="project" value="TreeGrafter"/>
</dbReference>
<keyword evidence="4" id="KW-0812">Transmembrane</keyword>
<comment type="similarity">
    <text evidence="2 12">Belongs to the CybS family.</text>
</comment>
<dbReference type="InterPro" id="IPR034804">
    <property type="entry name" value="SQR/QFR_C/D"/>
</dbReference>
<feature type="binding site" evidence="10">
    <location>
        <position position="182"/>
    </location>
    <ligand>
        <name>a ubiquinone</name>
        <dbReference type="ChEBI" id="CHEBI:16389"/>
        <note>ligand shared with IP/SDHB</note>
    </ligand>
</feature>
<keyword evidence="3" id="KW-0813">Transport</keyword>
<dbReference type="GO" id="GO:0005743">
    <property type="term" value="C:mitochondrial inner membrane"/>
    <property type="evidence" value="ECO:0007669"/>
    <property type="project" value="UniProtKB-SubCell"/>
</dbReference>
<dbReference type="GO" id="GO:0046872">
    <property type="term" value="F:metal ion binding"/>
    <property type="evidence" value="ECO:0007669"/>
    <property type="project" value="UniProtKB-KW"/>
</dbReference>
<evidence type="ECO:0000256" key="2">
    <source>
        <dbReference type="ARBA" id="ARBA00007294"/>
    </source>
</evidence>
<evidence type="ECO:0000256" key="11">
    <source>
        <dbReference type="PIRSR" id="PIRSR607992-2"/>
    </source>
</evidence>
<keyword evidence="6 12" id="KW-0809">Transit peptide</keyword>
<feature type="binding site" description="axial binding residue" evidence="11">
    <location>
        <position position="170"/>
    </location>
    <ligand>
        <name>heme b</name>
        <dbReference type="ChEBI" id="CHEBI:60344"/>
        <note>ligand shared with SDHC</note>
    </ligand>
    <ligandPart>
        <name>Fe</name>
        <dbReference type="ChEBI" id="CHEBI:18248"/>
    </ligandPart>
</feature>
<name>A0A507D790_9FUNG</name>
<evidence type="ECO:0000256" key="10">
    <source>
        <dbReference type="PIRSR" id="PIRSR607992-1"/>
    </source>
</evidence>
<proteinExistence type="inferred from homology"/>
<dbReference type="InterPro" id="IPR007992">
    <property type="entry name" value="CybS"/>
</dbReference>
<evidence type="ECO:0000256" key="7">
    <source>
        <dbReference type="ARBA" id="ARBA00022989"/>
    </source>
</evidence>
<evidence type="ECO:0000256" key="5">
    <source>
        <dbReference type="ARBA" id="ARBA00022792"/>
    </source>
</evidence>
<evidence type="ECO:0000256" key="12">
    <source>
        <dbReference type="RuleBase" id="RU364031"/>
    </source>
</evidence>
<evidence type="ECO:0000256" key="9">
    <source>
        <dbReference type="ARBA" id="ARBA00023136"/>
    </source>
</evidence>
<protein>
    <recommendedName>
        <fullName evidence="12">Succinate dehydrogenase [ubiquinone] cytochrome b small subunit</fullName>
    </recommendedName>
</protein>
<accession>A0A507D790</accession>
<dbReference type="GO" id="GO:0048039">
    <property type="term" value="F:ubiquinone binding"/>
    <property type="evidence" value="ECO:0007669"/>
    <property type="project" value="TreeGrafter"/>
</dbReference>
<dbReference type="VEuPathDB" id="FungiDB:SeMB42_g07681"/>
<dbReference type="EMBL" id="QEAM01000082">
    <property type="protein sequence ID" value="TPX47225.1"/>
    <property type="molecule type" value="Genomic_DNA"/>
</dbReference>
<evidence type="ECO:0000313" key="13">
    <source>
        <dbReference type="EMBL" id="TPX47225.1"/>
    </source>
</evidence>
<keyword evidence="8 12" id="KW-0496">Mitochondrion</keyword>
<keyword evidence="11" id="KW-0408">Iron</keyword>
<keyword evidence="7" id="KW-1133">Transmembrane helix</keyword>
<keyword evidence="9 12" id="KW-0472">Membrane</keyword>
<evidence type="ECO:0000256" key="3">
    <source>
        <dbReference type="ARBA" id="ARBA00022448"/>
    </source>
</evidence>
<organism evidence="13 14">
    <name type="scientific">Synchytrium endobioticum</name>
    <dbReference type="NCBI Taxonomy" id="286115"/>
    <lineage>
        <taxon>Eukaryota</taxon>
        <taxon>Fungi</taxon>
        <taxon>Fungi incertae sedis</taxon>
        <taxon>Chytridiomycota</taxon>
        <taxon>Chytridiomycota incertae sedis</taxon>
        <taxon>Chytridiomycetes</taxon>
        <taxon>Synchytriales</taxon>
        <taxon>Synchytriaceae</taxon>
        <taxon>Synchytrium</taxon>
    </lineage>
</organism>
<dbReference type="AlphaFoldDB" id="A0A507D790"/>
<dbReference type="GO" id="GO:0020037">
    <property type="term" value="F:heme binding"/>
    <property type="evidence" value="ECO:0007669"/>
    <property type="project" value="TreeGrafter"/>
</dbReference>
<evidence type="ECO:0000256" key="8">
    <source>
        <dbReference type="ARBA" id="ARBA00023128"/>
    </source>
</evidence>
<comment type="subcellular location">
    <subcellularLocation>
        <location evidence="1 12">Mitochondrion inner membrane</location>
        <topology evidence="1 12">Multi-pass membrane protein</topology>
    </subcellularLocation>
</comment>
<keyword evidence="11" id="KW-0479">Metal-binding</keyword>
<dbReference type="Gene3D" id="1.20.1300.10">
    <property type="entry name" value="Fumarate reductase/succinate dehydrogenase, transmembrane subunit"/>
    <property type="match status" value="1"/>
</dbReference>
<dbReference type="CDD" id="cd03496">
    <property type="entry name" value="SQR_TypeC_CybS"/>
    <property type="match status" value="1"/>
</dbReference>
<evidence type="ECO:0000313" key="14">
    <source>
        <dbReference type="Proteomes" id="UP000320475"/>
    </source>
</evidence>
<evidence type="ECO:0000256" key="6">
    <source>
        <dbReference type="ARBA" id="ARBA00022946"/>
    </source>
</evidence>
<keyword evidence="5 12" id="KW-0999">Mitochondrion inner membrane</keyword>
<dbReference type="PANTHER" id="PTHR13337:SF2">
    <property type="entry name" value="SUCCINATE DEHYDROGENASE [UBIQUINONE] CYTOCHROME B SMALL SUBUNIT, MITOCHONDRIAL"/>
    <property type="match status" value="1"/>
</dbReference>
<evidence type="ECO:0000256" key="1">
    <source>
        <dbReference type="ARBA" id="ARBA00004448"/>
    </source>
</evidence>
<dbReference type="Pfam" id="PF05328">
    <property type="entry name" value="CybS"/>
    <property type="match status" value="1"/>
</dbReference>
<gene>
    <name evidence="13" type="ORF">SeLEV6574_g02782</name>
</gene>